<proteinExistence type="predicted"/>
<dbReference type="GO" id="GO:0016787">
    <property type="term" value="F:hydrolase activity"/>
    <property type="evidence" value="ECO:0007669"/>
    <property type="project" value="UniProtKB-KW"/>
</dbReference>
<dbReference type="Proteomes" id="UP000019270">
    <property type="component" value="Unassembled WGS sequence"/>
</dbReference>
<dbReference type="Pfam" id="PF05709">
    <property type="entry name" value="Sipho_tail"/>
    <property type="match status" value="1"/>
</dbReference>
<comment type="caution">
    <text evidence="2">The sequence shown here is derived from an EMBL/GenBank/DDBJ whole genome shotgun (WGS) entry which is preliminary data.</text>
</comment>
<dbReference type="RefSeq" id="WP_035332782.1">
    <property type="nucleotide sequence ID" value="NZ_APVL01000027.1"/>
</dbReference>
<dbReference type="InterPro" id="IPR008841">
    <property type="entry name" value="Siphovirus-type_tail_N"/>
</dbReference>
<protein>
    <submittedName>
        <fullName evidence="2">Glycoside Hydrolase Family 73</fullName>
    </submittedName>
</protein>
<keyword evidence="2" id="KW-0378">Hydrolase</keyword>
<dbReference type="PATRIC" id="fig|1307436.3.peg.4717"/>
<dbReference type="eggNOG" id="ENOG50333IU">
    <property type="taxonomic scope" value="Bacteria"/>
</dbReference>
<gene>
    <name evidence="2" type="ORF">PBF_22118</name>
</gene>
<evidence type="ECO:0000259" key="1">
    <source>
        <dbReference type="Pfam" id="PF05709"/>
    </source>
</evidence>
<feature type="domain" description="Siphovirus-type tail component RIFT-related" evidence="1">
    <location>
        <begin position="34"/>
        <end position="131"/>
    </location>
</feature>
<dbReference type="OrthoDB" id="2194642at2"/>
<name>W7L040_CYTFI</name>
<dbReference type="Gene3D" id="2.40.30.200">
    <property type="match status" value="1"/>
</dbReference>
<reference evidence="2 3" key="2">
    <citation type="journal article" date="2016" name="Sci. Rep.">
        <title>A novel serine protease, Sep1, from Bacillus firmus DS-1 has nematicidal activity and degrades multiple intestinal-associated nematode proteins.</title>
        <authorList>
            <person name="Geng C."/>
            <person name="Nie X."/>
            <person name="Tang Z."/>
            <person name="Zhang Y."/>
            <person name="Lin J."/>
            <person name="Sun M."/>
            <person name="Peng D."/>
        </authorList>
    </citation>
    <scope>NUCLEOTIDE SEQUENCE [LARGE SCALE GENOMIC DNA]</scope>
    <source>
        <strain evidence="2 3">DS1</strain>
    </source>
</reference>
<evidence type="ECO:0000313" key="3">
    <source>
        <dbReference type="Proteomes" id="UP000019270"/>
    </source>
</evidence>
<accession>W7L040</accession>
<sequence>MEKSIFNFKILYEDGELIDMHEDLSLWVSSFHIPSPDFDHITESIDGRSGEIILETTLKGRTVKASFLAESVNPIEFDKHRDNLFRVFNPLREFYIIRDLQPGKRLKAKVNTILDIDYLTPEDGEFTLEFLICSVFIESTGTTLNPEWGFQVKTNENVQYTHSTQYFSIWNDGDIVVDPREHFIKLLFNGSSVNLNIKNLTTGDIWSYSGNTTAGDNIELNGIRSLKNGSSIFGQTNKKLITLAPGMNEFEITGAIDPFEISFDFSFLYL</sequence>
<dbReference type="EMBL" id="APVL01000027">
    <property type="protein sequence ID" value="EWG08906.1"/>
    <property type="molecule type" value="Genomic_DNA"/>
</dbReference>
<organism evidence="2 3">
    <name type="scientific">Cytobacillus firmus DS1</name>
    <dbReference type="NCBI Taxonomy" id="1307436"/>
    <lineage>
        <taxon>Bacteria</taxon>
        <taxon>Bacillati</taxon>
        <taxon>Bacillota</taxon>
        <taxon>Bacilli</taxon>
        <taxon>Bacillales</taxon>
        <taxon>Bacillaceae</taxon>
        <taxon>Cytobacillus</taxon>
    </lineage>
</organism>
<evidence type="ECO:0000313" key="2">
    <source>
        <dbReference type="EMBL" id="EWG08906.1"/>
    </source>
</evidence>
<reference evidence="3" key="1">
    <citation type="submission" date="2013-03" db="EMBL/GenBank/DDBJ databases">
        <title>Draft genome sequence of Bacillus firmus DS1.</title>
        <authorList>
            <person name="Peng D."/>
            <person name="Zhu L."/>
            <person name="Sun M."/>
        </authorList>
    </citation>
    <scope>NUCLEOTIDE SEQUENCE [LARGE SCALE GENOMIC DNA]</scope>
    <source>
        <strain evidence="3">DS1</strain>
    </source>
</reference>
<dbReference type="AlphaFoldDB" id="W7L040"/>